<reference evidence="1 2" key="1">
    <citation type="submission" date="2020-12" db="EMBL/GenBank/DDBJ databases">
        <title>Novel Lytic Phages Protect Cells and Mice against Pseudomonas aeruginosa Infection.</title>
        <authorList>
            <person name="Chen F."/>
            <person name="Wu M."/>
            <person name="Wang Z."/>
        </authorList>
    </citation>
    <scope>NUCLEOTIDE SEQUENCE [LARGE SCALE GENOMIC DNA]</scope>
</reference>
<name>A0A7T7JU35_9CAUD</name>
<proteinExistence type="predicted"/>
<accession>A0A7T7JU35</accession>
<keyword evidence="2" id="KW-1185">Reference proteome</keyword>
<evidence type="ECO:0000313" key="2">
    <source>
        <dbReference type="Proteomes" id="UP000595644"/>
    </source>
</evidence>
<dbReference type="Proteomes" id="UP000595644">
    <property type="component" value="Segment"/>
</dbReference>
<sequence length="103" mass="11182">MESQATGTSLAILLTQGGQTLASQASPIGLAWEPVPHRELEQAHMNPTYVVRLKDGTTRQVVANSIVTGHAFVELWFLGGAVAIYPACEVQEVHRTDLVKEGW</sequence>
<organism evidence="1 2">
    <name type="scientific">Pseudomonas phage MYY9</name>
    <dbReference type="NCBI Taxonomy" id="2798805"/>
    <lineage>
        <taxon>Viruses</taxon>
        <taxon>Duplodnaviria</taxon>
        <taxon>Heunggongvirae</taxon>
        <taxon>Uroviricota</taxon>
        <taxon>Caudoviricetes</taxon>
        <taxon>Autographivirales</taxon>
        <taxon>Autoscriptoviridae</taxon>
        <taxon>Krylovirinae</taxon>
        <taxon>Phikmvvirus</taxon>
        <taxon>Phikmvvirus MYY9</taxon>
        <taxon>Phikmvvirus PAXYB1</taxon>
    </lineage>
</organism>
<evidence type="ECO:0000313" key="1">
    <source>
        <dbReference type="EMBL" id="QQL99129.1"/>
    </source>
</evidence>
<protein>
    <submittedName>
        <fullName evidence="1">Uncharacterized protein</fullName>
    </submittedName>
</protein>
<dbReference type="EMBL" id="MW406975">
    <property type="protein sequence ID" value="QQL99129.1"/>
    <property type="molecule type" value="Genomic_DNA"/>
</dbReference>